<dbReference type="Proteomes" id="UP001634394">
    <property type="component" value="Unassembled WGS sequence"/>
</dbReference>
<sequence>MPLIANNIGFEVSFLIRLFNPKLAGGHVAVHSKRSTLRLTKPICVGLCVIDLSKLFMHELYYDKIKPFYQDRVKVLYAYHNHNVYGDFEYHVCSSF</sequence>
<proteinExistence type="predicted"/>
<gene>
    <name evidence="1" type="ORF">ACJMK2_012563</name>
</gene>
<dbReference type="AlphaFoldDB" id="A0ABD3VBJ0"/>
<evidence type="ECO:0000313" key="1">
    <source>
        <dbReference type="EMBL" id="KAL3857938.1"/>
    </source>
</evidence>
<accession>A0ABD3VBJ0</accession>
<comment type="caution">
    <text evidence="1">The sequence shown here is derived from an EMBL/GenBank/DDBJ whole genome shotgun (WGS) entry which is preliminary data.</text>
</comment>
<reference evidence="1 2" key="1">
    <citation type="submission" date="2024-11" db="EMBL/GenBank/DDBJ databases">
        <title>Chromosome-level genome assembly of the freshwater bivalve Anodonta woodiana.</title>
        <authorList>
            <person name="Chen X."/>
        </authorList>
    </citation>
    <scope>NUCLEOTIDE SEQUENCE [LARGE SCALE GENOMIC DNA]</scope>
    <source>
        <strain evidence="1">MN2024</strain>
        <tissue evidence="1">Gills</tissue>
    </source>
</reference>
<evidence type="ECO:0000313" key="2">
    <source>
        <dbReference type="Proteomes" id="UP001634394"/>
    </source>
</evidence>
<protein>
    <submittedName>
        <fullName evidence="1">Uncharacterized protein</fullName>
    </submittedName>
</protein>
<dbReference type="EMBL" id="JBJQND010000013">
    <property type="protein sequence ID" value="KAL3857938.1"/>
    <property type="molecule type" value="Genomic_DNA"/>
</dbReference>
<keyword evidence="2" id="KW-1185">Reference proteome</keyword>
<organism evidence="1 2">
    <name type="scientific">Sinanodonta woodiana</name>
    <name type="common">Chinese pond mussel</name>
    <name type="synonym">Anodonta woodiana</name>
    <dbReference type="NCBI Taxonomy" id="1069815"/>
    <lineage>
        <taxon>Eukaryota</taxon>
        <taxon>Metazoa</taxon>
        <taxon>Spiralia</taxon>
        <taxon>Lophotrochozoa</taxon>
        <taxon>Mollusca</taxon>
        <taxon>Bivalvia</taxon>
        <taxon>Autobranchia</taxon>
        <taxon>Heteroconchia</taxon>
        <taxon>Palaeoheterodonta</taxon>
        <taxon>Unionida</taxon>
        <taxon>Unionoidea</taxon>
        <taxon>Unionidae</taxon>
        <taxon>Unioninae</taxon>
        <taxon>Sinanodonta</taxon>
    </lineage>
</organism>
<name>A0ABD3VBJ0_SINWO</name>